<feature type="transmembrane region" description="Helical" evidence="2">
    <location>
        <begin position="52"/>
        <end position="72"/>
    </location>
</feature>
<evidence type="ECO:0000313" key="4">
    <source>
        <dbReference type="Proteomes" id="UP000030060"/>
    </source>
</evidence>
<keyword evidence="2" id="KW-1133">Transmembrane helix</keyword>
<keyword evidence="2" id="KW-0812">Transmembrane</keyword>
<reference evidence="3 4" key="1">
    <citation type="journal article" date="2013" name="Genome Announc.">
        <title>Draft Genome Sequence of Pseudomonas fluorescens LMG 5329, a White Line-Inducing Principle-Producing Bioindicator for the Mushroom Pathogen Pseudomonas tolaasii.</title>
        <authorList>
            <person name="Ghequire M.G."/>
            <person name="Rokni-Zadeh H."/>
            <person name="Zarrineh P."/>
            <person name="De Mot R."/>
        </authorList>
    </citation>
    <scope>NUCLEOTIDE SEQUENCE [LARGE SCALE GENOMIC DNA]</scope>
    <source>
        <strain evidence="3 4">LMG 5329</strain>
    </source>
</reference>
<evidence type="ECO:0000256" key="2">
    <source>
        <dbReference type="SAM" id="Phobius"/>
    </source>
</evidence>
<feature type="transmembrane region" description="Helical" evidence="2">
    <location>
        <begin position="156"/>
        <end position="176"/>
    </location>
</feature>
<dbReference type="OrthoDB" id="7026253at2"/>
<comment type="caution">
    <text evidence="3">The sequence shown here is derived from an EMBL/GenBank/DDBJ whole genome shotgun (WGS) entry which is preliminary data.</text>
</comment>
<accession>A0A0A1YVD7</accession>
<dbReference type="AlphaFoldDB" id="A0A0A1YVD7"/>
<sequence length="181" mass="20657">MPRIISPETPESSLPDHSEHNAKIFGSPKDRLDFYRREIQYETTILANRTDAYLTAQSFLVIAFVSGMGNLNPEWGKLFTVVVPIFLAALGILSSLNAWPGIRAAYDIIDHWHFKQSELLRSEPVMGMAYDESPLFSEMESSHKGYRKSLLFSMRAPWLFMVFWVLLAAYAFYIQVDNPGS</sequence>
<evidence type="ECO:0000256" key="1">
    <source>
        <dbReference type="SAM" id="MobiDB-lite"/>
    </source>
</evidence>
<feature type="region of interest" description="Disordered" evidence="1">
    <location>
        <begin position="1"/>
        <end position="20"/>
    </location>
</feature>
<dbReference type="Proteomes" id="UP000030060">
    <property type="component" value="Unassembled WGS sequence"/>
</dbReference>
<proteinExistence type="predicted"/>
<protein>
    <submittedName>
        <fullName evidence="3">Membrane protein</fullName>
    </submittedName>
</protein>
<dbReference type="EMBL" id="ASGY01000218">
    <property type="protein sequence ID" value="KGE64826.1"/>
    <property type="molecule type" value="Genomic_DNA"/>
</dbReference>
<gene>
    <name evidence="3" type="ORF">K814_0127675</name>
</gene>
<keyword evidence="2" id="KW-0472">Membrane</keyword>
<evidence type="ECO:0000313" key="3">
    <source>
        <dbReference type="EMBL" id="KGE64826.1"/>
    </source>
</evidence>
<feature type="transmembrane region" description="Helical" evidence="2">
    <location>
        <begin position="78"/>
        <end position="99"/>
    </location>
</feature>
<dbReference type="RefSeq" id="WP_033902169.1">
    <property type="nucleotide sequence ID" value="NZ_ASGY01000218.1"/>
</dbReference>
<name>A0A0A1YVD7_PSEFL</name>
<organism evidence="3 4">
    <name type="scientific">Pseudomonas fluorescens LMG 5329</name>
    <dbReference type="NCBI Taxonomy" id="1324332"/>
    <lineage>
        <taxon>Bacteria</taxon>
        <taxon>Pseudomonadati</taxon>
        <taxon>Pseudomonadota</taxon>
        <taxon>Gammaproteobacteria</taxon>
        <taxon>Pseudomonadales</taxon>
        <taxon>Pseudomonadaceae</taxon>
        <taxon>Pseudomonas</taxon>
    </lineage>
</organism>